<keyword evidence="6" id="KW-1185">Reference proteome</keyword>
<reference evidence="5" key="1">
    <citation type="submission" date="2015-03" db="EMBL/GenBank/DDBJ databases">
        <title>Genome assembly of Sandaracinus amylolyticus DSM 53668.</title>
        <authorList>
            <person name="Sharma G."/>
            <person name="Subramanian S."/>
        </authorList>
    </citation>
    <scope>NUCLEOTIDE SEQUENCE [LARGE SCALE GENOMIC DNA]</scope>
    <source>
        <strain evidence="5">DSM 53668</strain>
    </source>
</reference>
<keyword evidence="1" id="KW-0808">Transferase</keyword>
<dbReference type="Pfam" id="PF08541">
    <property type="entry name" value="ACP_syn_III_C"/>
    <property type="match status" value="1"/>
</dbReference>
<dbReference type="Gene3D" id="3.40.47.10">
    <property type="match status" value="1"/>
</dbReference>
<protein>
    <submittedName>
        <fullName evidence="5">3-oxoacyl-[acyl-carrier-protein] synthase, KASIII</fullName>
    </submittedName>
</protein>
<evidence type="ECO:0000256" key="1">
    <source>
        <dbReference type="ARBA" id="ARBA00022679"/>
    </source>
</evidence>
<evidence type="ECO:0000313" key="5">
    <source>
        <dbReference type="EMBL" id="AKF11218.1"/>
    </source>
</evidence>
<dbReference type="CDD" id="cd00830">
    <property type="entry name" value="KAS_III"/>
    <property type="match status" value="1"/>
</dbReference>
<dbReference type="PANTHER" id="PTHR34069">
    <property type="entry name" value="3-OXOACYL-[ACYL-CARRIER-PROTEIN] SYNTHASE 3"/>
    <property type="match status" value="1"/>
</dbReference>
<evidence type="ECO:0000313" key="6">
    <source>
        <dbReference type="Proteomes" id="UP000034883"/>
    </source>
</evidence>
<accession>A0A0F6W9Z2</accession>
<dbReference type="GO" id="GO:0044550">
    <property type="term" value="P:secondary metabolite biosynthetic process"/>
    <property type="evidence" value="ECO:0007669"/>
    <property type="project" value="TreeGrafter"/>
</dbReference>
<feature type="domain" description="Beta-ketoacyl-[acyl-carrier-protein] synthase III N-terminal" evidence="4">
    <location>
        <begin position="117"/>
        <end position="194"/>
    </location>
</feature>
<dbReference type="KEGG" id="samy:DB32_008367"/>
<evidence type="ECO:0000259" key="4">
    <source>
        <dbReference type="Pfam" id="PF08545"/>
    </source>
</evidence>
<dbReference type="Pfam" id="PF08545">
    <property type="entry name" value="ACP_syn_III"/>
    <property type="match status" value="1"/>
</dbReference>
<dbReference type="Proteomes" id="UP000034883">
    <property type="component" value="Chromosome"/>
</dbReference>
<gene>
    <name evidence="5" type="ORF">DB32_008367</name>
</gene>
<name>A0A0F6W9Z2_9BACT</name>
<dbReference type="EMBL" id="CP011125">
    <property type="protein sequence ID" value="AKF11218.1"/>
    <property type="molecule type" value="Genomic_DNA"/>
</dbReference>
<dbReference type="InterPro" id="IPR013751">
    <property type="entry name" value="ACP_syn_III_N"/>
</dbReference>
<dbReference type="SUPFAM" id="SSF53901">
    <property type="entry name" value="Thiolase-like"/>
    <property type="match status" value="1"/>
</dbReference>
<dbReference type="InterPro" id="IPR016039">
    <property type="entry name" value="Thiolase-like"/>
</dbReference>
<organism evidence="5 6">
    <name type="scientific">Sandaracinus amylolyticus</name>
    <dbReference type="NCBI Taxonomy" id="927083"/>
    <lineage>
        <taxon>Bacteria</taxon>
        <taxon>Pseudomonadati</taxon>
        <taxon>Myxococcota</taxon>
        <taxon>Polyangia</taxon>
        <taxon>Polyangiales</taxon>
        <taxon>Sandaracinaceae</taxon>
        <taxon>Sandaracinus</taxon>
    </lineage>
</organism>
<evidence type="ECO:0000256" key="2">
    <source>
        <dbReference type="ARBA" id="ARBA00023315"/>
    </source>
</evidence>
<dbReference type="STRING" id="927083.DB32_008367"/>
<dbReference type="InterPro" id="IPR013747">
    <property type="entry name" value="ACP_syn_III_C"/>
</dbReference>
<keyword evidence="2" id="KW-0012">Acyltransferase</keyword>
<dbReference type="AlphaFoldDB" id="A0A0F6W9Z2"/>
<sequence length="343" mass="36267">MIDMRTFHHAALASTGVYVPEIERSNDALIAQLGDAHRETIEKLEHGSGITRRFVAPDDWATSDLAVAAGRDALERAGLAPSDLDLILVGTDSPDYVTPATSVIVQHKLGAHRAGTFDVGCACASFPTAIAAAAGMIASSPGIERVLVIGAYLMRRLADPRDPISFFYGDGAGAAVLVRSDEPGFLASAFRADGRYARSWMIASGGTAEPASEQSVREGRTQVRLHEPYPRAVNDEGWPAIVRDVTARASLAIADVDCFVFTQVRRGTIEHVMRELGAPIEKAPRIMDRWGYTGSACIPMALHDAVGTGHVAVGDHVVLVGSGVGYNQAGVALRVTSALAGAR</sequence>
<feature type="domain" description="Beta-ketoacyl-[acyl-carrier-protein] synthase III C-terminal" evidence="3">
    <location>
        <begin position="247"/>
        <end position="334"/>
    </location>
</feature>
<dbReference type="GO" id="GO:0004315">
    <property type="term" value="F:3-oxoacyl-[acyl-carrier-protein] synthase activity"/>
    <property type="evidence" value="ECO:0007669"/>
    <property type="project" value="InterPro"/>
</dbReference>
<dbReference type="PANTHER" id="PTHR34069:SF2">
    <property type="entry name" value="BETA-KETOACYL-[ACYL-CARRIER-PROTEIN] SYNTHASE III"/>
    <property type="match status" value="1"/>
</dbReference>
<evidence type="ECO:0000259" key="3">
    <source>
        <dbReference type="Pfam" id="PF08541"/>
    </source>
</evidence>
<proteinExistence type="predicted"/>
<dbReference type="GO" id="GO:0006633">
    <property type="term" value="P:fatty acid biosynthetic process"/>
    <property type="evidence" value="ECO:0007669"/>
    <property type="project" value="InterPro"/>
</dbReference>